<evidence type="ECO:0000256" key="1">
    <source>
        <dbReference type="ARBA" id="ARBA00022649"/>
    </source>
</evidence>
<feature type="binding site" evidence="6">
    <location>
        <position position="108"/>
    </location>
    <ligand>
        <name>Mg(2+)</name>
        <dbReference type="ChEBI" id="CHEBI:18420"/>
    </ligand>
</feature>
<dbReference type="InterPro" id="IPR022907">
    <property type="entry name" value="VapC_family"/>
</dbReference>
<dbReference type="HAMAP" id="MF_00265">
    <property type="entry name" value="VapC_Nob1"/>
    <property type="match status" value="1"/>
</dbReference>
<accession>A0A543B0S9</accession>
<dbReference type="InterPro" id="IPR029060">
    <property type="entry name" value="PIN-like_dom_sf"/>
</dbReference>
<evidence type="ECO:0000256" key="2">
    <source>
        <dbReference type="ARBA" id="ARBA00022722"/>
    </source>
</evidence>
<evidence type="ECO:0000259" key="7">
    <source>
        <dbReference type="Pfam" id="PF01850"/>
    </source>
</evidence>
<keyword evidence="4 6" id="KW-0378">Hydrolase</keyword>
<keyword evidence="6" id="KW-0800">Toxin</keyword>
<dbReference type="InterPro" id="IPR002716">
    <property type="entry name" value="PIN_dom"/>
</dbReference>
<evidence type="ECO:0000256" key="5">
    <source>
        <dbReference type="ARBA" id="ARBA00022842"/>
    </source>
</evidence>
<comment type="function">
    <text evidence="6">Toxic component of a toxin-antitoxin (TA) system. An RNase.</text>
</comment>
<dbReference type="CDD" id="cd18678">
    <property type="entry name" value="PIN_MtVapC25_VapC33-like"/>
    <property type="match status" value="1"/>
</dbReference>
<dbReference type="GO" id="GO:0016788">
    <property type="term" value="F:hydrolase activity, acting on ester bonds"/>
    <property type="evidence" value="ECO:0007669"/>
    <property type="project" value="InterPro"/>
</dbReference>
<dbReference type="Proteomes" id="UP000317043">
    <property type="component" value="Unassembled WGS sequence"/>
</dbReference>
<evidence type="ECO:0000313" key="8">
    <source>
        <dbReference type="EMBL" id="TQL78445.1"/>
    </source>
</evidence>
<comment type="cofactor">
    <cofactor evidence="6">
        <name>Mg(2+)</name>
        <dbReference type="ChEBI" id="CHEBI:18420"/>
    </cofactor>
</comment>
<gene>
    <name evidence="6" type="primary">vapC</name>
    <name evidence="8" type="ORF">FB566_4032</name>
</gene>
<organism evidence="8 9">
    <name type="scientific">Stackebrandtia endophytica</name>
    <dbReference type="NCBI Taxonomy" id="1496996"/>
    <lineage>
        <taxon>Bacteria</taxon>
        <taxon>Bacillati</taxon>
        <taxon>Actinomycetota</taxon>
        <taxon>Actinomycetes</taxon>
        <taxon>Glycomycetales</taxon>
        <taxon>Glycomycetaceae</taxon>
        <taxon>Stackebrandtia</taxon>
    </lineage>
</organism>
<dbReference type="OrthoDB" id="556169at2"/>
<comment type="similarity">
    <text evidence="6">Belongs to the PINc/VapC protein family.</text>
</comment>
<keyword evidence="3 6" id="KW-0479">Metal-binding</keyword>
<evidence type="ECO:0000256" key="3">
    <source>
        <dbReference type="ARBA" id="ARBA00022723"/>
    </source>
</evidence>
<keyword evidence="9" id="KW-1185">Reference proteome</keyword>
<dbReference type="NCBIfam" id="TIGR00028">
    <property type="entry name" value="Mtu_PIN_fam"/>
    <property type="match status" value="1"/>
</dbReference>
<dbReference type="Pfam" id="PF01850">
    <property type="entry name" value="PIN"/>
    <property type="match status" value="1"/>
</dbReference>
<dbReference type="GO" id="GO:0090729">
    <property type="term" value="F:toxin activity"/>
    <property type="evidence" value="ECO:0007669"/>
    <property type="project" value="UniProtKB-KW"/>
</dbReference>
<evidence type="ECO:0000256" key="4">
    <source>
        <dbReference type="ARBA" id="ARBA00022801"/>
    </source>
</evidence>
<evidence type="ECO:0000313" key="9">
    <source>
        <dbReference type="Proteomes" id="UP000317043"/>
    </source>
</evidence>
<keyword evidence="1 6" id="KW-1277">Toxin-antitoxin system</keyword>
<sequence length="141" mass="15407">MQIVDVNVLLYASNEDSHHHSVARRWLDAALNGTEVVGFCWVVILAYIRISTNPKIFPHPLSERTAADDIETWLSSPTAVIVEPTPRHIHVLSGLLTSCGTAGNLVTDAHIAALALEHQASVVSFDADFGRFEGVNWNRPG</sequence>
<dbReference type="InParanoid" id="A0A543B0S9"/>
<keyword evidence="2 6" id="KW-0540">Nuclease</keyword>
<keyword evidence="5 6" id="KW-0460">Magnesium</keyword>
<feature type="binding site" evidence="6">
    <location>
        <position position="5"/>
    </location>
    <ligand>
        <name>Mg(2+)</name>
        <dbReference type="ChEBI" id="CHEBI:18420"/>
    </ligand>
</feature>
<dbReference type="GO" id="GO:0045926">
    <property type="term" value="P:negative regulation of growth"/>
    <property type="evidence" value="ECO:0007669"/>
    <property type="project" value="UniProtKB-ARBA"/>
</dbReference>
<dbReference type="GO" id="GO:0000287">
    <property type="term" value="F:magnesium ion binding"/>
    <property type="evidence" value="ECO:0007669"/>
    <property type="project" value="UniProtKB-UniRule"/>
</dbReference>
<dbReference type="SUPFAM" id="SSF88723">
    <property type="entry name" value="PIN domain-like"/>
    <property type="match status" value="1"/>
</dbReference>
<dbReference type="InterPro" id="IPR006226">
    <property type="entry name" value="Mtu_PIN"/>
</dbReference>
<feature type="domain" description="PIN" evidence="7">
    <location>
        <begin position="3"/>
        <end position="133"/>
    </location>
</feature>
<dbReference type="EC" id="3.1.-.-" evidence="6"/>
<proteinExistence type="inferred from homology"/>
<comment type="caution">
    <text evidence="8">The sequence shown here is derived from an EMBL/GenBank/DDBJ whole genome shotgun (WGS) entry which is preliminary data.</text>
</comment>
<evidence type="ECO:0000256" key="6">
    <source>
        <dbReference type="HAMAP-Rule" id="MF_00265"/>
    </source>
</evidence>
<reference evidence="8 9" key="1">
    <citation type="submission" date="2019-06" db="EMBL/GenBank/DDBJ databases">
        <title>Sequencing the genomes of 1000 actinobacteria strains.</title>
        <authorList>
            <person name="Klenk H.-P."/>
        </authorList>
    </citation>
    <scope>NUCLEOTIDE SEQUENCE [LARGE SCALE GENOMIC DNA]</scope>
    <source>
        <strain evidence="8 9">DSM 45928</strain>
    </source>
</reference>
<name>A0A543B0S9_9ACTN</name>
<protein>
    <recommendedName>
        <fullName evidence="6">Ribonuclease VapC</fullName>
        <shortName evidence="6">RNase VapC</shortName>
        <ecNumber evidence="6">3.1.-.-</ecNumber>
    </recommendedName>
    <alternativeName>
        <fullName evidence="6">Toxin VapC</fullName>
    </alternativeName>
</protein>
<dbReference type="EMBL" id="VFOW01000001">
    <property type="protein sequence ID" value="TQL78445.1"/>
    <property type="molecule type" value="Genomic_DNA"/>
</dbReference>
<dbReference type="GO" id="GO:0004540">
    <property type="term" value="F:RNA nuclease activity"/>
    <property type="evidence" value="ECO:0007669"/>
    <property type="project" value="InterPro"/>
</dbReference>
<dbReference type="Gene3D" id="3.40.50.1010">
    <property type="entry name" value="5'-nuclease"/>
    <property type="match status" value="1"/>
</dbReference>
<dbReference type="RefSeq" id="WP_142042885.1">
    <property type="nucleotide sequence ID" value="NZ_JBHTGS010000003.1"/>
</dbReference>
<dbReference type="AlphaFoldDB" id="A0A543B0S9"/>